<feature type="compositionally biased region" description="Low complexity" evidence="1">
    <location>
        <begin position="689"/>
        <end position="702"/>
    </location>
</feature>
<organism evidence="2 3">
    <name type="scientific">Apolygus lucorum</name>
    <name type="common">Small green plant bug</name>
    <name type="synonym">Lygocoris lucorum</name>
    <dbReference type="NCBI Taxonomy" id="248454"/>
    <lineage>
        <taxon>Eukaryota</taxon>
        <taxon>Metazoa</taxon>
        <taxon>Ecdysozoa</taxon>
        <taxon>Arthropoda</taxon>
        <taxon>Hexapoda</taxon>
        <taxon>Insecta</taxon>
        <taxon>Pterygota</taxon>
        <taxon>Neoptera</taxon>
        <taxon>Paraneoptera</taxon>
        <taxon>Hemiptera</taxon>
        <taxon>Heteroptera</taxon>
        <taxon>Panheteroptera</taxon>
        <taxon>Cimicomorpha</taxon>
        <taxon>Miridae</taxon>
        <taxon>Mirini</taxon>
        <taxon>Apolygus</taxon>
    </lineage>
</organism>
<keyword evidence="3" id="KW-1185">Reference proteome</keyword>
<dbReference type="EMBL" id="WIXP02000006">
    <property type="protein sequence ID" value="KAF6210061.1"/>
    <property type="molecule type" value="Genomic_DNA"/>
</dbReference>
<feature type="region of interest" description="Disordered" evidence="1">
    <location>
        <begin position="447"/>
        <end position="514"/>
    </location>
</feature>
<gene>
    <name evidence="2" type="ORF">GE061_015817</name>
</gene>
<dbReference type="AlphaFoldDB" id="A0A8S9XP41"/>
<dbReference type="InterPro" id="IPR009522">
    <property type="entry name" value="Capsid_Phlebovir/Tenuivir"/>
</dbReference>
<protein>
    <submittedName>
        <fullName evidence="2">Uncharacterized protein</fullName>
    </submittedName>
</protein>
<evidence type="ECO:0000313" key="3">
    <source>
        <dbReference type="Proteomes" id="UP000466442"/>
    </source>
</evidence>
<evidence type="ECO:0000313" key="2">
    <source>
        <dbReference type="EMBL" id="KAF6210061.1"/>
    </source>
</evidence>
<evidence type="ECO:0000256" key="1">
    <source>
        <dbReference type="SAM" id="MobiDB-lite"/>
    </source>
</evidence>
<sequence length="1172" mass="131220">MDLATVLIEEDPVWIPSILWQHQVEVQIIAPSKIWTPGMEKAYRASLTTIDGSVESINAILNENVTTESPSSEAQYLITMLSSVWNDLDKQRENLNLQIKRAETTYDSIKRFSANPPADPTHVSIRGKREVVGTIDTQGLIKSVSSTVKSSTLRQGATEAMLREIRDLLKGQRSISTESQPPQADQDALKLLSTHDKSQFRERSSVNNVAHGKFKGLNQNTNEDTNSLSSEHSDYVTNEKKTATKRQKKRIFCPFCETDVTNFARHVDRNHSHEPEVVAFAWRKKKDPERKRQLELLWKRGNFIQSSHGDVRPVRKMDLLNQLQAIDNEVESNVRTISVKELPLEEPFVIQDIRKVSTRFGQTVVARLKSRVTGSCEDVWLPRRYVETFIKTSFRSFYAPPARYIKHGTVSQFEGAFCEFYSVDDHVPLSSIAVKAQDDPFRNIKVSQRSLNPHVAESNSGTASPQRHESTSVSSPNLPNPVNSNGANASSLTPPLTSKKTKLRSSGKPVAPSGKMDLLNQLQAIDNEVESNVRTISVKELPLEEPFVIQDIRKVSTRFGQTVVARLKSRVTGSCEDVWLPRRYVETFIKSKEKYKVNSLSMMYHGIENSSNAFRLTFEMTPEDYNEADNEGAFCEFYSVDDHVPLSSIAVKAQDDPFRNIKVSQRSLNPRVAESNSGTASPQRHESTSVSSPNLPNPVNSNGANASSLTPPPTSKKTKLRSSGKPDAPSGKMDLLNQLQAIDNEVESNVRTISVKELPLEEPFVIQDIRKVSTRFGQTVVARLKSRVTGSCEDVWLPRRYVETFIKSKEKYKVNSLSMMYHGIENSSNAFRLTFEMTPEDYNEADNEGHPKMSFRKGSAQIMDTDLWKVSVSEYERESGLKELIDDAYNSAMGLEGSELDLLIMASAYQGFDPVRVMRTLCQKNIAAADASGHIVIASGFKLNKNAPLNVDVQHILMIFASRGTVYDKLAAKSTEEFKALVQHLVAKYNIDTNRHEPGTALSPELVTIPRVAAVFPAVMVNIFATGRGKTIFDLSLIGPNFAEHPVLASTYLASCMSVGAVKVNAAMHIPLFVVYMYSDRILHRKKGDYTAYDQMLSYYQAAFRSTAISETNRVVLCLRWGILAEHNPTTVAISKWFSECINEADLFVLTIPGMTAAEWAKIRKSLHELTN</sequence>
<feature type="region of interest" description="Disordered" evidence="1">
    <location>
        <begin position="199"/>
        <end position="239"/>
    </location>
</feature>
<reference evidence="2" key="1">
    <citation type="journal article" date="2021" name="Mol. Ecol. Resour.">
        <title>Apolygus lucorum genome provides insights into omnivorousness and mesophyll feeding.</title>
        <authorList>
            <person name="Liu Y."/>
            <person name="Liu H."/>
            <person name="Wang H."/>
            <person name="Huang T."/>
            <person name="Liu B."/>
            <person name="Yang B."/>
            <person name="Yin L."/>
            <person name="Li B."/>
            <person name="Zhang Y."/>
            <person name="Zhang S."/>
            <person name="Jiang F."/>
            <person name="Zhang X."/>
            <person name="Ren Y."/>
            <person name="Wang B."/>
            <person name="Wang S."/>
            <person name="Lu Y."/>
            <person name="Wu K."/>
            <person name="Fan W."/>
            <person name="Wang G."/>
        </authorList>
    </citation>
    <scope>NUCLEOTIDE SEQUENCE</scope>
    <source>
        <strain evidence="2">12Hb</strain>
    </source>
</reference>
<feature type="compositionally biased region" description="Low complexity" evidence="1">
    <location>
        <begin position="472"/>
        <end position="485"/>
    </location>
</feature>
<dbReference type="OrthoDB" id="6777148at2759"/>
<dbReference type="Pfam" id="PF05733">
    <property type="entry name" value="Tenui_N"/>
    <property type="match status" value="1"/>
</dbReference>
<feature type="compositionally biased region" description="Polar residues" evidence="1">
    <location>
        <begin position="217"/>
        <end position="230"/>
    </location>
</feature>
<name>A0A8S9XP41_APOLU</name>
<dbReference type="Proteomes" id="UP000466442">
    <property type="component" value="Unassembled WGS sequence"/>
</dbReference>
<feature type="compositionally biased region" description="Polar residues" evidence="1">
    <location>
        <begin position="486"/>
        <end position="498"/>
    </location>
</feature>
<comment type="caution">
    <text evidence="2">The sequence shown here is derived from an EMBL/GenBank/DDBJ whole genome shotgun (WGS) entry which is preliminary data.</text>
</comment>
<dbReference type="GO" id="GO:0003723">
    <property type="term" value="F:RNA binding"/>
    <property type="evidence" value="ECO:0007669"/>
    <property type="project" value="InterPro"/>
</dbReference>
<proteinExistence type="predicted"/>
<feature type="region of interest" description="Disordered" evidence="1">
    <location>
        <begin position="663"/>
        <end position="732"/>
    </location>
</feature>
<feature type="compositionally biased region" description="Polar residues" evidence="1">
    <location>
        <begin position="447"/>
        <end position="465"/>
    </location>
</feature>
<feature type="compositionally biased region" description="Polar residues" evidence="1">
    <location>
        <begin position="663"/>
        <end position="682"/>
    </location>
</feature>
<accession>A0A8S9XP41</accession>